<dbReference type="RefSeq" id="WP_289786364.1">
    <property type="nucleotide sequence ID" value="NZ_BAAFZO010000001.1"/>
</dbReference>
<evidence type="ECO:0000313" key="4">
    <source>
        <dbReference type="EMBL" id="MDM9561117.1"/>
    </source>
</evidence>
<dbReference type="Pfam" id="PF00583">
    <property type="entry name" value="Acetyltransf_1"/>
    <property type="match status" value="1"/>
</dbReference>
<dbReference type="InterPro" id="IPR000182">
    <property type="entry name" value="GNAT_dom"/>
</dbReference>
<dbReference type="InterPro" id="IPR016181">
    <property type="entry name" value="Acyl_CoA_acyltransferase"/>
</dbReference>
<sequence length="154" mass="16403">MPAPLPPVTIARLGVDDVNDAVVAAFARLLPQLSQSAPALTRPDLLEIVGAPGNDVFVAIAAADGRIVGTLTLVHFRIPTGVRAWIEDVVVDSQARGLGAGAALTHAAIARSRELGARSLDLTSNPARQVAHRLYESSGFRLRDTRVYRYQQTS</sequence>
<protein>
    <submittedName>
        <fullName evidence="4">GNAT family N-acetyltransferase</fullName>
    </submittedName>
</protein>
<keyword evidence="5" id="KW-1185">Reference proteome</keyword>
<name>A0ABT7W7E0_9BORD</name>
<evidence type="ECO:0000256" key="1">
    <source>
        <dbReference type="ARBA" id="ARBA00022679"/>
    </source>
</evidence>
<keyword evidence="1" id="KW-0808">Transferase</keyword>
<dbReference type="CDD" id="cd04301">
    <property type="entry name" value="NAT_SF"/>
    <property type="match status" value="1"/>
</dbReference>
<evidence type="ECO:0000313" key="5">
    <source>
        <dbReference type="Proteomes" id="UP001175604"/>
    </source>
</evidence>
<accession>A0ABT7W7E0</accession>
<keyword evidence="2" id="KW-0012">Acyltransferase</keyword>
<organism evidence="4 5">
    <name type="scientific">Bordetella petrii</name>
    <dbReference type="NCBI Taxonomy" id="94624"/>
    <lineage>
        <taxon>Bacteria</taxon>
        <taxon>Pseudomonadati</taxon>
        <taxon>Pseudomonadota</taxon>
        <taxon>Betaproteobacteria</taxon>
        <taxon>Burkholderiales</taxon>
        <taxon>Alcaligenaceae</taxon>
        <taxon>Bordetella</taxon>
    </lineage>
</organism>
<dbReference type="SUPFAM" id="SSF55729">
    <property type="entry name" value="Acyl-CoA N-acyltransferases (Nat)"/>
    <property type="match status" value="1"/>
</dbReference>
<comment type="caution">
    <text evidence="4">The sequence shown here is derived from an EMBL/GenBank/DDBJ whole genome shotgun (WGS) entry which is preliminary data.</text>
</comment>
<dbReference type="InterPro" id="IPR050832">
    <property type="entry name" value="Bact_Acetyltransf"/>
</dbReference>
<reference evidence="4" key="1">
    <citation type="submission" date="2023-06" db="EMBL/GenBank/DDBJ databases">
        <title>full genome analysis of Phenantherene degrader P3.</title>
        <authorList>
            <person name="Akbar A."/>
            <person name="Rahmeh R."/>
            <person name="Kishk M."/>
        </authorList>
    </citation>
    <scope>NUCLEOTIDE SEQUENCE</scope>
    <source>
        <strain evidence="4">P3</strain>
    </source>
</reference>
<dbReference type="Proteomes" id="UP001175604">
    <property type="component" value="Unassembled WGS sequence"/>
</dbReference>
<dbReference type="EMBL" id="JAUDJE010000018">
    <property type="protein sequence ID" value="MDM9561117.1"/>
    <property type="molecule type" value="Genomic_DNA"/>
</dbReference>
<gene>
    <name evidence="4" type="ORF">QUC21_18930</name>
</gene>
<dbReference type="PANTHER" id="PTHR43877">
    <property type="entry name" value="AMINOALKYLPHOSPHONATE N-ACETYLTRANSFERASE-RELATED-RELATED"/>
    <property type="match status" value="1"/>
</dbReference>
<dbReference type="Gene3D" id="3.40.630.30">
    <property type="match status" value="1"/>
</dbReference>
<dbReference type="PROSITE" id="PS51186">
    <property type="entry name" value="GNAT"/>
    <property type="match status" value="1"/>
</dbReference>
<evidence type="ECO:0000256" key="2">
    <source>
        <dbReference type="ARBA" id="ARBA00023315"/>
    </source>
</evidence>
<proteinExistence type="predicted"/>
<feature type="domain" description="N-acetyltransferase" evidence="3">
    <location>
        <begin position="16"/>
        <end position="154"/>
    </location>
</feature>
<evidence type="ECO:0000259" key="3">
    <source>
        <dbReference type="PROSITE" id="PS51186"/>
    </source>
</evidence>